<dbReference type="SUPFAM" id="SSF53901">
    <property type="entry name" value="Thiolase-like"/>
    <property type="match status" value="1"/>
</dbReference>
<evidence type="ECO:0000256" key="1">
    <source>
        <dbReference type="ARBA" id="ARBA00022450"/>
    </source>
</evidence>
<organism evidence="4 5">
    <name type="scientific">Dissostichus eleginoides</name>
    <name type="common">Patagonian toothfish</name>
    <name type="synonym">Dissostichus amissus</name>
    <dbReference type="NCBI Taxonomy" id="100907"/>
    <lineage>
        <taxon>Eukaryota</taxon>
        <taxon>Metazoa</taxon>
        <taxon>Chordata</taxon>
        <taxon>Craniata</taxon>
        <taxon>Vertebrata</taxon>
        <taxon>Euteleostomi</taxon>
        <taxon>Actinopterygii</taxon>
        <taxon>Neopterygii</taxon>
        <taxon>Teleostei</taxon>
        <taxon>Neoteleostei</taxon>
        <taxon>Acanthomorphata</taxon>
        <taxon>Eupercaria</taxon>
        <taxon>Perciformes</taxon>
        <taxon>Notothenioidei</taxon>
        <taxon>Nototheniidae</taxon>
        <taxon>Dissostichus</taxon>
    </lineage>
</organism>
<keyword evidence="5" id="KW-1185">Reference proteome</keyword>
<gene>
    <name evidence="4" type="ORF">KUDE01_031682</name>
</gene>
<dbReference type="Pfam" id="PF00109">
    <property type="entry name" value="ketoacyl-synt"/>
    <property type="match status" value="1"/>
</dbReference>
<keyword evidence="1" id="KW-0596">Phosphopantetheine</keyword>
<dbReference type="InterPro" id="IPR050091">
    <property type="entry name" value="PKS_NRPS_Biosynth_Enz"/>
</dbReference>
<feature type="domain" description="Beta-ketoacyl synthase-like N-terminal" evidence="3">
    <location>
        <begin position="7"/>
        <end position="80"/>
    </location>
</feature>
<dbReference type="PANTHER" id="PTHR43775">
    <property type="entry name" value="FATTY ACID SYNTHASE"/>
    <property type="match status" value="1"/>
</dbReference>
<accession>A0AAD9BNZ2</accession>
<evidence type="ECO:0000313" key="5">
    <source>
        <dbReference type="Proteomes" id="UP001228049"/>
    </source>
</evidence>
<keyword evidence="2" id="KW-0597">Phosphoprotein</keyword>
<dbReference type="InterPro" id="IPR014030">
    <property type="entry name" value="Ketoacyl_synth_N"/>
</dbReference>
<dbReference type="Gene3D" id="3.40.47.10">
    <property type="match status" value="1"/>
</dbReference>
<dbReference type="Proteomes" id="UP001228049">
    <property type="component" value="Unassembled WGS sequence"/>
</dbReference>
<proteinExistence type="predicted"/>
<dbReference type="GO" id="GO:0004312">
    <property type="term" value="F:fatty acid synthase activity"/>
    <property type="evidence" value="ECO:0007669"/>
    <property type="project" value="TreeGrafter"/>
</dbReference>
<reference evidence="4" key="1">
    <citation type="submission" date="2023-04" db="EMBL/GenBank/DDBJ databases">
        <title>Chromosome-level genome of Chaenocephalus aceratus.</title>
        <authorList>
            <person name="Park H."/>
        </authorList>
    </citation>
    <scope>NUCLEOTIDE SEQUENCE</scope>
    <source>
        <strain evidence="4">DE</strain>
        <tissue evidence="4">Muscle</tissue>
    </source>
</reference>
<dbReference type="InterPro" id="IPR016039">
    <property type="entry name" value="Thiolase-like"/>
</dbReference>
<comment type="caution">
    <text evidence="4">The sequence shown here is derived from an EMBL/GenBank/DDBJ whole genome shotgun (WGS) entry which is preliminary data.</text>
</comment>
<evidence type="ECO:0000313" key="4">
    <source>
        <dbReference type="EMBL" id="KAK1885488.1"/>
    </source>
</evidence>
<evidence type="ECO:0000259" key="3">
    <source>
        <dbReference type="Pfam" id="PF00109"/>
    </source>
</evidence>
<protein>
    <recommendedName>
        <fullName evidence="3">Beta-ketoacyl synthase-like N-terminal domain-containing protein</fullName>
    </recommendedName>
</protein>
<dbReference type="AlphaFoldDB" id="A0AAD9BNZ2"/>
<sequence>MEEAEDAIAVVGIGCNFQGVLVEGRNCSGPIPKERFDISSWYDPDENKAGKSRTAKAALINGFNEFDHRLFGISDSEVKRWTLNKNSSFSMSTGHWKMPESQWRRPVGPGLECIFAS</sequence>
<dbReference type="EMBL" id="JASDAP010000021">
    <property type="protein sequence ID" value="KAK1885488.1"/>
    <property type="molecule type" value="Genomic_DNA"/>
</dbReference>
<evidence type="ECO:0000256" key="2">
    <source>
        <dbReference type="ARBA" id="ARBA00022553"/>
    </source>
</evidence>
<name>A0AAD9BNZ2_DISEL</name>
<dbReference type="GO" id="GO:0006633">
    <property type="term" value="P:fatty acid biosynthetic process"/>
    <property type="evidence" value="ECO:0007669"/>
    <property type="project" value="TreeGrafter"/>
</dbReference>
<dbReference type="PANTHER" id="PTHR43775:SF37">
    <property type="entry name" value="SI:DKEY-61P9.11"/>
    <property type="match status" value="1"/>
</dbReference>